<dbReference type="InterPro" id="IPR045851">
    <property type="entry name" value="AMP-bd_C_sf"/>
</dbReference>
<reference evidence="3 4" key="1">
    <citation type="submission" date="2020-08" db="EMBL/GenBank/DDBJ databases">
        <title>Plant Genome Project.</title>
        <authorList>
            <person name="Zhang R.-G."/>
        </authorList>
    </citation>
    <scope>NUCLEOTIDE SEQUENCE [LARGE SCALE GENOMIC DNA]</scope>
    <source>
        <tissue evidence="3">Rhizome</tissue>
    </source>
</reference>
<feature type="transmembrane region" description="Helical" evidence="1">
    <location>
        <begin position="262"/>
        <end position="284"/>
    </location>
</feature>
<dbReference type="GO" id="GO:0008610">
    <property type="term" value="P:lipid biosynthetic process"/>
    <property type="evidence" value="ECO:0007669"/>
    <property type="project" value="InterPro"/>
</dbReference>
<name>A0A8J5I941_ZINOF</name>
<dbReference type="Gene3D" id="3.40.50.12780">
    <property type="entry name" value="N-terminal domain of ligase-like"/>
    <property type="match status" value="1"/>
</dbReference>
<dbReference type="Proteomes" id="UP000734854">
    <property type="component" value="Unassembled WGS sequence"/>
</dbReference>
<protein>
    <recommendedName>
        <fullName evidence="2">AMP-dependent synthetase/ligase domain-containing protein</fullName>
    </recommendedName>
</protein>
<evidence type="ECO:0000313" key="4">
    <source>
        <dbReference type="Proteomes" id="UP000734854"/>
    </source>
</evidence>
<gene>
    <name evidence="3" type="ORF">ZIOFF_004939</name>
</gene>
<dbReference type="PANTHER" id="PTHR22754">
    <property type="entry name" value="DISCO-INTERACTING PROTEIN 2 DIP2 -RELATED"/>
    <property type="match status" value="1"/>
</dbReference>
<accession>A0A8J5I941</accession>
<dbReference type="InterPro" id="IPR040097">
    <property type="entry name" value="FAAL/FAAC"/>
</dbReference>
<evidence type="ECO:0000259" key="2">
    <source>
        <dbReference type="Pfam" id="PF00501"/>
    </source>
</evidence>
<proteinExistence type="predicted"/>
<evidence type="ECO:0000313" key="3">
    <source>
        <dbReference type="EMBL" id="KAG6531165.1"/>
    </source>
</evidence>
<organism evidence="3 4">
    <name type="scientific">Zingiber officinale</name>
    <name type="common">Ginger</name>
    <name type="synonym">Amomum zingiber</name>
    <dbReference type="NCBI Taxonomy" id="94328"/>
    <lineage>
        <taxon>Eukaryota</taxon>
        <taxon>Viridiplantae</taxon>
        <taxon>Streptophyta</taxon>
        <taxon>Embryophyta</taxon>
        <taxon>Tracheophyta</taxon>
        <taxon>Spermatophyta</taxon>
        <taxon>Magnoliopsida</taxon>
        <taxon>Liliopsida</taxon>
        <taxon>Zingiberales</taxon>
        <taxon>Zingiberaceae</taxon>
        <taxon>Zingiber</taxon>
    </lineage>
</organism>
<sequence>MCCCVLKHSQYSSAVYNLQGMSCENYDPCFPDQPVVDRYLPIWASQPSFSNKPAFVWAKDSPSGLTWTSLTYSDLNAAVEAMASKLLCSLNRGDVILVLCSPGLRLVKVIFACQRAGLVAVPLVPPDLSLAGSGAAHHHLLRAISQAKPKAAVADRSYVEAVRSSASSANDELVRSTKKLQWLSVEHLEDSVSYSSSSSYSGCGPDDTYLIQYTSGATGVPKPVLVTAGAAAHNVRAARTAYDLQPSSVIVSWLPQYHDCGLMFLLLTVVSGATCVLASPVAFLHRPRLWLELVTEFRATCTPVPAFALPLTVKRGSCDRGKLPLKLGSLTNLIVINEPVYKSPVDEFIEEFSAAGIEPSCISPSYGLAENCTYVSTSWPREELGGANRYPNMPSYKQLLPSARLGKPYAEEDIVIVVVDEATFEPVEDGVEGEIWVSSASNASGYLGHPSLTREVFNARILGTASRCFVRTGDRGVVRGKERYLYVTGRSSDVIVSGEKRLLHPHYIEHAAHGSSPRHLRGGCIVAFGEDGGRVTAAAVLVAELQGNGLGMETCRKICEAIREGVRKEEEGVSVGRVVLVEKGSIPKTTSGKPRRWLAKRMLMEGSMPFVFEARFEDIRQVSDGEGRGGRGIAHGEVASSSAGGGGSFKFLPFSCL</sequence>
<comment type="caution">
    <text evidence="3">The sequence shown here is derived from an EMBL/GenBank/DDBJ whole genome shotgun (WGS) entry which is preliminary data.</text>
</comment>
<dbReference type="EMBL" id="JACMSC010000002">
    <property type="protein sequence ID" value="KAG6531165.1"/>
    <property type="molecule type" value="Genomic_DNA"/>
</dbReference>
<dbReference type="PANTHER" id="PTHR22754:SF40">
    <property type="entry name" value="OS01G0636300 PROTEIN"/>
    <property type="match status" value="1"/>
</dbReference>
<feature type="domain" description="AMP-dependent synthetase/ligase" evidence="2">
    <location>
        <begin position="49"/>
        <end position="447"/>
    </location>
</feature>
<evidence type="ECO:0000256" key="1">
    <source>
        <dbReference type="SAM" id="Phobius"/>
    </source>
</evidence>
<dbReference type="InterPro" id="IPR042099">
    <property type="entry name" value="ANL_N_sf"/>
</dbReference>
<dbReference type="CDD" id="cd05931">
    <property type="entry name" value="FAAL"/>
    <property type="match status" value="1"/>
</dbReference>
<dbReference type="AlphaFoldDB" id="A0A8J5I941"/>
<dbReference type="SUPFAM" id="SSF56801">
    <property type="entry name" value="Acetyl-CoA synthetase-like"/>
    <property type="match status" value="1"/>
</dbReference>
<keyword evidence="1" id="KW-0812">Transmembrane</keyword>
<dbReference type="Pfam" id="PF00501">
    <property type="entry name" value="AMP-binding"/>
    <property type="match status" value="1"/>
</dbReference>
<dbReference type="InterPro" id="IPR000873">
    <property type="entry name" value="AMP-dep_synth/lig_dom"/>
</dbReference>
<keyword evidence="1" id="KW-1133">Transmembrane helix</keyword>
<dbReference type="Gene3D" id="3.30.300.30">
    <property type="match status" value="1"/>
</dbReference>
<keyword evidence="4" id="KW-1185">Reference proteome</keyword>
<keyword evidence="1" id="KW-0472">Membrane</keyword>